<proteinExistence type="predicted"/>
<keyword evidence="7" id="KW-0406">Ion transport</keyword>
<evidence type="ECO:0000256" key="8">
    <source>
        <dbReference type="ARBA" id="ARBA00023136"/>
    </source>
</evidence>
<feature type="transmembrane region" description="Helical" evidence="10">
    <location>
        <begin position="156"/>
        <end position="180"/>
    </location>
</feature>
<evidence type="ECO:0000313" key="12">
    <source>
        <dbReference type="EMBL" id="QGA80957.1"/>
    </source>
</evidence>
<gene>
    <name evidence="12" type="primary">kefB3</name>
    <name evidence="12" type="ORF">LC1Nh_1088</name>
</gene>
<dbReference type="GO" id="GO:0016020">
    <property type="term" value="C:membrane"/>
    <property type="evidence" value="ECO:0007669"/>
    <property type="project" value="UniProtKB-SubCell"/>
</dbReference>
<dbReference type="Gene3D" id="1.20.1530.20">
    <property type="match status" value="1"/>
</dbReference>
<dbReference type="InterPro" id="IPR006153">
    <property type="entry name" value="Cation/H_exchanger_TM"/>
</dbReference>
<dbReference type="PANTHER" id="PTHR43562:SF3">
    <property type="entry name" value="SODIUM ION_PROTON EXCHANGER (EUROFUNG)"/>
    <property type="match status" value="1"/>
</dbReference>
<evidence type="ECO:0000256" key="10">
    <source>
        <dbReference type="SAM" id="Phobius"/>
    </source>
</evidence>
<evidence type="ECO:0000256" key="9">
    <source>
        <dbReference type="ARBA" id="ARBA00023201"/>
    </source>
</evidence>
<evidence type="ECO:0000256" key="7">
    <source>
        <dbReference type="ARBA" id="ARBA00023065"/>
    </source>
</evidence>
<comment type="subcellular location">
    <subcellularLocation>
        <location evidence="1">Membrane</location>
        <topology evidence="1">Multi-pass membrane protein</topology>
    </subcellularLocation>
</comment>
<dbReference type="RefSeq" id="WP_153550706.1">
    <property type="nucleotide sequence ID" value="NZ_CP040089.1"/>
</dbReference>
<organism evidence="12 13">
    <name type="scientific">Candidatus Nanohalobium constans</name>
    <dbReference type="NCBI Taxonomy" id="2565781"/>
    <lineage>
        <taxon>Archaea</taxon>
        <taxon>Candidatus Nanohalarchaeota</taxon>
        <taxon>Candidatus Nanohalobia</taxon>
        <taxon>Candidatus Nanohalobiales</taxon>
        <taxon>Candidatus Nanohalobiaceae</taxon>
        <taxon>Candidatus Nanohalobium</taxon>
    </lineage>
</organism>
<evidence type="ECO:0000256" key="5">
    <source>
        <dbReference type="ARBA" id="ARBA00022989"/>
    </source>
</evidence>
<dbReference type="PANTHER" id="PTHR43562">
    <property type="entry name" value="NAPA-TYPE SODIUM/HYDROGEN ANTIPORTER"/>
    <property type="match status" value="1"/>
</dbReference>
<evidence type="ECO:0000256" key="1">
    <source>
        <dbReference type="ARBA" id="ARBA00004141"/>
    </source>
</evidence>
<dbReference type="Pfam" id="PF00999">
    <property type="entry name" value="Na_H_Exchanger"/>
    <property type="match status" value="1"/>
</dbReference>
<keyword evidence="3" id="KW-0050">Antiport</keyword>
<name>A0A5Q0UH52_9ARCH</name>
<sequence>MAAGLSGATLLNVGIVLGASFIVGELFERIGLESILGYILTGLILGPSVLDVISASSVSGFATIGATLILFQAGLREQNVKEIFSHKEGLQLGPAILLGGFAFIFAALYLFGGQYLPYSSLEAFAFIALGYSIVDIGVPSKIMLNRGMLRQETGKYTIKSSVINVSVGFIILTIMVILSTSGLQSQLVKAASILGFAGAFYLLHEFIEIIDDYIIMFEEAEAQFAITFALLLSMSYVTQTIGLSSVLGAFFAGVLVSRSDFTDSKAFQEKIQGISEGLFIPVFFAWFGLGLILETIILNIEAATVLFLLSTISKLAIGYIIPKLHEMDNPFTIAASLISLDIETLVVLLIAIDLGILTEEILQIFAPSVLFSTLTIVILYMLIDRRG</sequence>
<protein>
    <submittedName>
        <fullName evidence="12">Kef-type K+ transport system, membrane component KefB</fullName>
    </submittedName>
</protein>
<dbReference type="KEGG" id="ncon:LC1Nh_1088"/>
<keyword evidence="4 10" id="KW-0812">Transmembrane</keyword>
<keyword evidence="8 10" id="KW-0472">Membrane</keyword>
<feature type="transmembrane region" description="Helical" evidence="10">
    <location>
        <begin position="123"/>
        <end position="144"/>
    </location>
</feature>
<evidence type="ECO:0000256" key="3">
    <source>
        <dbReference type="ARBA" id="ARBA00022449"/>
    </source>
</evidence>
<feature type="transmembrane region" description="Helical" evidence="10">
    <location>
        <begin position="303"/>
        <end position="321"/>
    </location>
</feature>
<accession>A0A5Q0UH52</accession>
<feature type="transmembrane region" description="Helical" evidence="10">
    <location>
        <begin position="278"/>
        <end position="297"/>
    </location>
</feature>
<keyword evidence="9" id="KW-0739">Sodium transport</keyword>
<dbReference type="GO" id="GO:0015297">
    <property type="term" value="F:antiporter activity"/>
    <property type="evidence" value="ECO:0007669"/>
    <property type="project" value="UniProtKB-KW"/>
</dbReference>
<reference evidence="13" key="1">
    <citation type="submission" date="2019-05" db="EMBL/GenBank/DDBJ databases">
        <title>Candidatus Nanohalobium constans, a novel model system to study the DPANN nano-sized archaea: genomic and physiological characterization of a nanoarchaeon co-cultured with its chitinotrophic host.</title>
        <authorList>
            <person name="La Cono V."/>
            <person name="Arcadi E."/>
            <person name="Crisafi F."/>
            <person name="Denaro R."/>
            <person name="La Spada G."/>
            <person name="Messina E."/>
            <person name="Smedile F."/>
            <person name="Toshchakov S.V."/>
            <person name="Shevchenko M.A."/>
            <person name="Golyshin P.N."/>
            <person name="Golyshina O.V."/>
            <person name="Ferrer M."/>
            <person name="Rohde M."/>
            <person name="Mushegian A."/>
            <person name="Sorokin D.Y."/>
            <person name="Giuliano L."/>
            <person name="Yakimov M.M."/>
        </authorList>
    </citation>
    <scope>NUCLEOTIDE SEQUENCE [LARGE SCALE GENOMIC DNA]</scope>
    <source>
        <strain evidence="13">LC1Nh</strain>
    </source>
</reference>
<evidence type="ECO:0000313" key="13">
    <source>
        <dbReference type="Proteomes" id="UP000377803"/>
    </source>
</evidence>
<dbReference type="AlphaFoldDB" id="A0A5Q0UH52"/>
<feature type="transmembrane region" description="Helical" evidence="10">
    <location>
        <begin position="52"/>
        <end position="71"/>
    </location>
</feature>
<keyword evidence="2" id="KW-0813">Transport</keyword>
<keyword evidence="5 10" id="KW-1133">Transmembrane helix</keyword>
<evidence type="ECO:0000259" key="11">
    <source>
        <dbReference type="Pfam" id="PF00999"/>
    </source>
</evidence>
<dbReference type="GO" id="GO:0006814">
    <property type="term" value="P:sodium ion transport"/>
    <property type="evidence" value="ECO:0007669"/>
    <property type="project" value="UniProtKB-KW"/>
</dbReference>
<dbReference type="EMBL" id="CP040089">
    <property type="protein sequence ID" value="QGA80957.1"/>
    <property type="molecule type" value="Genomic_DNA"/>
</dbReference>
<keyword evidence="6" id="KW-0915">Sodium</keyword>
<dbReference type="OrthoDB" id="12029at2157"/>
<feature type="domain" description="Cation/H+ exchanger transmembrane" evidence="11">
    <location>
        <begin position="21"/>
        <end position="376"/>
    </location>
</feature>
<feature type="transmembrane region" description="Helical" evidence="10">
    <location>
        <begin position="240"/>
        <end position="257"/>
    </location>
</feature>
<feature type="transmembrane region" description="Helical" evidence="10">
    <location>
        <begin position="92"/>
        <end position="111"/>
    </location>
</feature>
<evidence type="ECO:0000256" key="4">
    <source>
        <dbReference type="ARBA" id="ARBA00022692"/>
    </source>
</evidence>
<evidence type="ECO:0000256" key="6">
    <source>
        <dbReference type="ARBA" id="ARBA00023053"/>
    </source>
</evidence>
<keyword evidence="13" id="KW-1185">Reference proteome</keyword>
<dbReference type="Proteomes" id="UP000377803">
    <property type="component" value="Chromosome"/>
</dbReference>
<dbReference type="GeneID" id="42365487"/>
<dbReference type="GO" id="GO:1902600">
    <property type="term" value="P:proton transmembrane transport"/>
    <property type="evidence" value="ECO:0007669"/>
    <property type="project" value="InterPro"/>
</dbReference>
<feature type="transmembrane region" description="Helical" evidence="10">
    <location>
        <begin position="333"/>
        <end position="352"/>
    </location>
</feature>
<feature type="transmembrane region" description="Helical" evidence="10">
    <location>
        <begin position="364"/>
        <end position="383"/>
    </location>
</feature>
<feature type="transmembrane region" description="Helical" evidence="10">
    <location>
        <begin position="6"/>
        <end position="23"/>
    </location>
</feature>
<feature type="transmembrane region" description="Helical" evidence="10">
    <location>
        <begin position="30"/>
        <end position="46"/>
    </location>
</feature>
<evidence type="ECO:0000256" key="2">
    <source>
        <dbReference type="ARBA" id="ARBA00022448"/>
    </source>
</evidence>
<dbReference type="InterPro" id="IPR038770">
    <property type="entry name" value="Na+/solute_symporter_sf"/>
</dbReference>